<gene>
    <name evidence="1" type="ORF">Hfx1149_17300</name>
</gene>
<protein>
    <recommendedName>
        <fullName evidence="2">CRISPR-associated protein</fullName>
    </recommendedName>
</protein>
<evidence type="ECO:0000313" key="1">
    <source>
        <dbReference type="EMBL" id="KAB1184819.1"/>
    </source>
</evidence>
<dbReference type="RefSeq" id="WP_151139983.1">
    <property type="nucleotide sequence ID" value="NZ_VZUS01000006.1"/>
</dbReference>
<comment type="caution">
    <text evidence="1">The sequence shown here is derived from an EMBL/GenBank/DDBJ whole genome shotgun (WGS) entry which is preliminary data.</text>
</comment>
<reference evidence="1" key="1">
    <citation type="submission" date="2019-09" db="EMBL/GenBank/DDBJ databases">
        <title>Genomic analysis of Haloferax sp. CBA1149.</title>
        <authorList>
            <person name="Roh S.W."/>
        </authorList>
    </citation>
    <scope>NUCLEOTIDE SEQUENCE</scope>
    <source>
        <strain evidence="1">CBA1149</strain>
    </source>
</reference>
<dbReference type="EMBL" id="VZUS01000006">
    <property type="protein sequence ID" value="KAB1184819.1"/>
    <property type="molecule type" value="Genomic_DNA"/>
</dbReference>
<sequence>MTKVWITTMSTHIEAVINPLLAASEDEFVPDVIHLLSNPGIESKVPLVQEMMTAVTDAYGSGPAEVKVTTLDTETDFAGVISHIRDPIAAAHPSDVVAVDVTPGRKFMSAISFQAGIQFAADHVYYLYLDSDRHFGDLLPDIPTTAAQLIDFTEEL</sequence>
<accession>A0A643JUH0</accession>
<evidence type="ECO:0008006" key="2">
    <source>
        <dbReference type="Google" id="ProtNLM"/>
    </source>
</evidence>
<organism evidence="1">
    <name type="scientific">Haloferax sp. CBA1149</name>
    <dbReference type="NCBI Taxonomy" id="2650753"/>
    <lineage>
        <taxon>Archaea</taxon>
        <taxon>Methanobacteriati</taxon>
        <taxon>Methanobacteriota</taxon>
        <taxon>Stenosarchaea group</taxon>
        <taxon>Halobacteria</taxon>
        <taxon>Halobacteriales</taxon>
        <taxon>Haloferacaceae</taxon>
        <taxon>Haloferax</taxon>
    </lineage>
</organism>
<name>A0A643JUH0_9EURY</name>
<dbReference type="AlphaFoldDB" id="A0A643JUH0"/>
<proteinExistence type="predicted"/>